<name>A0A1B2AMX0_9CAUD</name>
<organism evidence="1 2">
    <name type="scientific">Pseudomonas phage UNO-SLW4</name>
    <dbReference type="NCBI Taxonomy" id="1874531"/>
    <lineage>
        <taxon>Viruses</taxon>
        <taxon>Duplodnaviria</taxon>
        <taxon>Heunggongvirae</taxon>
        <taxon>Uroviricota</taxon>
        <taxon>Caudoviricetes</taxon>
        <taxon>Autographivirales</taxon>
        <taxon>Autotranscriptaviridae</taxon>
        <taxon>Studiervirinae</taxon>
        <taxon>Unosvirus</taxon>
        <taxon>Unosvirus UNOSLW1</taxon>
        <taxon>Pifdecavirus UNOSLW1</taxon>
    </lineage>
</organism>
<evidence type="ECO:0000313" key="2">
    <source>
        <dbReference type="Proteomes" id="UP000230494"/>
    </source>
</evidence>
<proteinExistence type="predicted"/>
<evidence type="ECO:0000313" key="1">
    <source>
        <dbReference type="EMBL" id="ANY29038.1"/>
    </source>
</evidence>
<dbReference type="Proteomes" id="UP000230494">
    <property type="component" value="Segment"/>
</dbReference>
<reference evidence="1 2" key="1">
    <citation type="submission" date="2016-06" db="EMBL/GenBank/DDBJ databases">
        <title>Complete Genome Sequences of Pseudomonas fluorescens Bacteriophages Isolated from Omaha, NE Freshwater Samples.</title>
        <authorList>
            <person name="Lu G."/>
            <person name="Luhr J."/>
            <person name="Stoecklein A."/>
            <person name="Warner P."/>
            <person name="Tapprich W."/>
        </authorList>
    </citation>
    <scope>NUCLEOTIDE SEQUENCE [LARGE SCALE GENOMIC DNA]</scope>
</reference>
<dbReference type="EMBL" id="KX449363">
    <property type="protein sequence ID" value="ANY29038.1"/>
    <property type="molecule type" value="Genomic_DNA"/>
</dbReference>
<sequence>MRKVTIKFDIVTALIQLAGRIQVRRVKRAERRAEAAAAAVKATEAALKLAHEAAAKARTDATTEKFRVHRDPNLVVIAPVTVK</sequence>
<accession>A0A1B2AMX0</accession>
<gene>
    <name evidence="1" type="ORF">UNOSLW4_0115</name>
</gene>
<protein>
    <submittedName>
        <fullName evidence="1">Uncharacterized protein</fullName>
    </submittedName>
</protein>